<gene>
    <name evidence="1" type="ORF">Ga0080574_TMP4661</name>
</gene>
<keyword evidence="2" id="KW-1185">Reference proteome</keyword>
<evidence type="ECO:0000313" key="2">
    <source>
        <dbReference type="Proteomes" id="UP000187059"/>
    </source>
</evidence>
<reference evidence="1 2" key="1">
    <citation type="submission" date="2016-04" db="EMBL/GenBank/DDBJ databases">
        <title>Deep-sea bacteria in the southern Pacific.</title>
        <authorList>
            <person name="Tang K."/>
        </authorList>
    </citation>
    <scope>NUCLEOTIDE SEQUENCE [LARGE SCALE GENOMIC DNA]</scope>
    <source>
        <strain evidence="1 2">JLT2014</strain>
    </source>
</reference>
<dbReference type="KEGG" id="paby:Ga0080574_TMP4661"/>
<proteinExistence type="predicted"/>
<organism evidence="1 2">
    <name type="scientific">Salipiger abyssi</name>
    <dbReference type="NCBI Taxonomy" id="1250539"/>
    <lineage>
        <taxon>Bacteria</taxon>
        <taxon>Pseudomonadati</taxon>
        <taxon>Pseudomonadota</taxon>
        <taxon>Alphaproteobacteria</taxon>
        <taxon>Rhodobacterales</taxon>
        <taxon>Roseobacteraceae</taxon>
        <taxon>Salipiger</taxon>
    </lineage>
</organism>
<name>A0A1P8V037_9RHOB</name>
<evidence type="ECO:0000313" key="1">
    <source>
        <dbReference type="EMBL" id="APZ54995.1"/>
    </source>
</evidence>
<accession>A0A1P8V037</accession>
<protein>
    <submittedName>
        <fullName evidence="1">Uncharacterized protein</fullName>
    </submittedName>
</protein>
<dbReference type="STRING" id="1250539.Ga0080574_TMP4661"/>
<dbReference type="EMBL" id="CP015093">
    <property type="protein sequence ID" value="APZ54995.1"/>
    <property type="molecule type" value="Genomic_DNA"/>
</dbReference>
<dbReference type="Proteomes" id="UP000187059">
    <property type="component" value="Chromosome"/>
</dbReference>
<dbReference type="AlphaFoldDB" id="A0A1P8V037"/>
<sequence>MQAHRGRRTRFTATFYHTKPCTGAIGPDGHGMIPCRFRP</sequence>